<dbReference type="GO" id="GO:0012505">
    <property type="term" value="C:endomembrane system"/>
    <property type="evidence" value="ECO:0007669"/>
    <property type="project" value="UniProtKB-SubCell"/>
</dbReference>
<evidence type="ECO:0000313" key="9">
    <source>
        <dbReference type="EMBL" id="MBD0417419.1"/>
    </source>
</evidence>
<comment type="similarity">
    <text evidence="2">Belongs to the major facilitator superfamily.</text>
</comment>
<feature type="transmembrane region" description="Helical" evidence="7">
    <location>
        <begin position="49"/>
        <end position="68"/>
    </location>
</feature>
<keyword evidence="6 7" id="KW-0472">Membrane</keyword>
<feature type="transmembrane region" description="Helical" evidence="7">
    <location>
        <begin position="141"/>
        <end position="164"/>
    </location>
</feature>
<evidence type="ECO:0000313" key="10">
    <source>
        <dbReference type="Proteomes" id="UP000643405"/>
    </source>
</evidence>
<gene>
    <name evidence="9" type="ORF">ICI42_22515</name>
</gene>
<evidence type="ECO:0000259" key="8">
    <source>
        <dbReference type="PROSITE" id="PS50850"/>
    </source>
</evidence>
<dbReference type="SUPFAM" id="SSF103473">
    <property type="entry name" value="MFS general substrate transporter"/>
    <property type="match status" value="1"/>
</dbReference>
<feature type="transmembrane region" description="Helical" evidence="7">
    <location>
        <begin position="237"/>
        <end position="259"/>
    </location>
</feature>
<dbReference type="InterPro" id="IPR020846">
    <property type="entry name" value="MFS_dom"/>
</dbReference>
<comment type="subcellular location">
    <subcellularLocation>
        <location evidence="1">Endomembrane system</location>
        <topology evidence="1">Multi-pass membrane protein</topology>
    </subcellularLocation>
</comment>
<keyword evidence="10" id="KW-1185">Reference proteome</keyword>
<keyword evidence="5 7" id="KW-1133">Transmembrane helix</keyword>
<organism evidence="9 10">
    <name type="scientific">Oryzicola mucosus</name>
    <dbReference type="NCBI Taxonomy" id="2767425"/>
    <lineage>
        <taxon>Bacteria</taxon>
        <taxon>Pseudomonadati</taxon>
        <taxon>Pseudomonadota</taxon>
        <taxon>Alphaproteobacteria</taxon>
        <taxon>Hyphomicrobiales</taxon>
        <taxon>Phyllobacteriaceae</taxon>
        <taxon>Oryzicola</taxon>
    </lineage>
</organism>
<feature type="transmembrane region" description="Helical" evidence="7">
    <location>
        <begin position="12"/>
        <end position="37"/>
    </location>
</feature>
<dbReference type="InterPro" id="IPR051788">
    <property type="entry name" value="MFS_Transporter"/>
</dbReference>
<dbReference type="PROSITE" id="PS50850">
    <property type="entry name" value="MFS"/>
    <property type="match status" value="1"/>
</dbReference>
<feature type="domain" description="Major facilitator superfamily (MFS) profile" evidence="8">
    <location>
        <begin position="1"/>
        <end position="389"/>
    </location>
</feature>
<reference evidence="9" key="1">
    <citation type="submission" date="2020-09" db="EMBL/GenBank/DDBJ databases">
        <title>Genome seq and assembly of Tianweitania sp.</title>
        <authorList>
            <person name="Chhetri G."/>
        </authorList>
    </citation>
    <scope>NUCLEOTIDE SEQUENCE</scope>
    <source>
        <strain evidence="9">Rool2</strain>
    </source>
</reference>
<evidence type="ECO:0000256" key="6">
    <source>
        <dbReference type="ARBA" id="ARBA00023136"/>
    </source>
</evidence>
<dbReference type="Gene3D" id="1.20.1250.20">
    <property type="entry name" value="MFS general substrate transporter like domains"/>
    <property type="match status" value="1"/>
</dbReference>
<dbReference type="InterPro" id="IPR011701">
    <property type="entry name" value="MFS"/>
</dbReference>
<name>A0A8J6PW95_9HYPH</name>
<evidence type="ECO:0000256" key="1">
    <source>
        <dbReference type="ARBA" id="ARBA00004127"/>
    </source>
</evidence>
<evidence type="ECO:0000256" key="3">
    <source>
        <dbReference type="ARBA" id="ARBA00022448"/>
    </source>
</evidence>
<dbReference type="GO" id="GO:0022857">
    <property type="term" value="F:transmembrane transporter activity"/>
    <property type="evidence" value="ECO:0007669"/>
    <property type="project" value="InterPro"/>
</dbReference>
<feature type="transmembrane region" description="Helical" evidence="7">
    <location>
        <begin position="108"/>
        <end position="129"/>
    </location>
</feature>
<protein>
    <submittedName>
        <fullName evidence="9">MFS transporter</fullName>
    </submittedName>
</protein>
<feature type="transmembrane region" description="Helical" evidence="7">
    <location>
        <begin position="170"/>
        <end position="189"/>
    </location>
</feature>
<feature type="transmembrane region" description="Helical" evidence="7">
    <location>
        <begin position="209"/>
        <end position="231"/>
    </location>
</feature>
<dbReference type="AlphaFoldDB" id="A0A8J6PW95"/>
<dbReference type="GO" id="GO:0016020">
    <property type="term" value="C:membrane"/>
    <property type="evidence" value="ECO:0007669"/>
    <property type="project" value="TreeGrafter"/>
</dbReference>
<evidence type="ECO:0000256" key="5">
    <source>
        <dbReference type="ARBA" id="ARBA00022989"/>
    </source>
</evidence>
<keyword evidence="4 7" id="KW-0812">Transmembrane</keyword>
<dbReference type="EMBL" id="JACVVX010000013">
    <property type="protein sequence ID" value="MBD0417419.1"/>
    <property type="molecule type" value="Genomic_DNA"/>
</dbReference>
<proteinExistence type="inferred from homology"/>
<accession>A0A8J6PW95</accession>
<feature type="transmembrane region" description="Helical" evidence="7">
    <location>
        <begin position="363"/>
        <end position="384"/>
    </location>
</feature>
<dbReference type="RefSeq" id="WP_188166858.1">
    <property type="nucleotide sequence ID" value="NZ_JACVVX010000013.1"/>
</dbReference>
<dbReference type="InterPro" id="IPR036259">
    <property type="entry name" value="MFS_trans_sf"/>
</dbReference>
<feature type="transmembrane region" description="Helical" evidence="7">
    <location>
        <begin position="333"/>
        <end position="351"/>
    </location>
</feature>
<feature type="transmembrane region" description="Helical" evidence="7">
    <location>
        <begin position="299"/>
        <end position="321"/>
    </location>
</feature>
<evidence type="ECO:0000256" key="2">
    <source>
        <dbReference type="ARBA" id="ARBA00008335"/>
    </source>
</evidence>
<sequence>MTRQLEPARLTWLCYAAMVCLAIGVNLLPVFLIQIGVTFGGEEPLNQEVLGRLGSLIFTGLVVGIVVTGPLADRYGAKPFVLLANLLMVVGLAGMAVSAGFLTLSIMLFILGLGAGMLDMILSPVVAALNPERRMGAMNWLHSFYCVGAVITILIGTAALATGYDWRDVCWVLILLPLGLAIAFLPMRFPTLTTEDGRMPMAALWRKRWFLAALLAIFLGGATELGMAQWLPAYAELSLGFSPVAAGSALLFFSVAMAVGRMAVAMLEGRVSPFAVLAVGSALTVVLFLLGAFLQNSNLALLACIAAGFTGSSLWPTTLAISADRYPNGGASMFAVLAAFGNAGGMAMPWLVGVVGNMHDLRWGIATSAIAPLLMLPLVGLLCLRTDQKQAIQPAS</sequence>
<comment type="caution">
    <text evidence="9">The sequence shown here is derived from an EMBL/GenBank/DDBJ whole genome shotgun (WGS) entry which is preliminary data.</text>
</comment>
<dbReference type="PANTHER" id="PTHR23514:SF3">
    <property type="entry name" value="BYPASS OF STOP CODON PROTEIN 6"/>
    <property type="match status" value="1"/>
</dbReference>
<feature type="transmembrane region" description="Helical" evidence="7">
    <location>
        <begin position="80"/>
        <end position="102"/>
    </location>
</feature>
<evidence type="ECO:0000256" key="7">
    <source>
        <dbReference type="SAM" id="Phobius"/>
    </source>
</evidence>
<dbReference type="PANTHER" id="PTHR23514">
    <property type="entry name" value="BYPASS OF STOP CODON PROTEIN 6"/>
    <property type="match status" value="1"/>
</dbReference>
<keyword evidence="3" id="KW-0813">Transport</keyword>
<evidence type="ECO:0000256" key="4">
    <source>
        <dbReference type="ARBA" id="ARBA00022692"/>
    </source>
</evidence>
<dbReference type="Pfam" id="PF07690">
    <property type="entry name" value="MFS_1"/>
    <property type="match status" value="1"/>
</dbReference>
<feature type="transmembrane region" description="Helical" evidence="7">
    <location>
        <begin position="271"/>
        <end position="293"/>
    </location>
</feature>
<dbReference type="Proteomes" id="UP000643405">
    <property type="component" value="Unassembled WGS sequence"/>
</dbReference>